<evidence type="ECO:0000313" key="4">
    <source>
        <dbReference type="Proteomes" id="UP000486351"/>
    </source>
</evidence>
<dbReference type="AlphaFoldDB" id="A0A6G0RWQ8"/>
<gene>
    <name evidence="3" type="ORF">PF008_g9601</name>
    <name evidence="2" type="ORF">PF010_g7969</name>
</gene>
<evidence type="ECO:0000313" key="2">
    <source>
        <dbReference type="EMBL" id="KAE9119165.1"/>
    </source>
</evidence>
<dbReference type="Proteomes" id="UP000488956">
    <property type="component" value="Unassembled WGS sequence"/>
</dbReference>
<feature type="region of interest" description="Disordered" evidence="1">
    <location>
        <begin position="30"/>
        <end position="97"/>
    </location>
</feature>
<sequence length="97" mass="10938">MTTSFQEDDEGVFEAALSFVNEFDFNTGTAISSPSQLSVQRRQEFPPTLNTESAIDDAAEPLSKEEKRRRRAEKKRLLRKAGVYSDPNRAQEDAAIE</sequence>
<evidence type="ECO:0000256" key="1">
    <source>
        <dbReference type="SAM" id="MobiDB-lite"/>
    </source>
</evidence>
<accession>A0A6G0RWQ8</accession>
<evidence type="ECO:0000313" key="3">
    <source>
        <dbReference type="EMBL" id="KAE9343616.1"/>
    </source>
</evidence>
<dbReference type="EMBL" id="QXFX01000351">
    <property type="protein sequence ID" value="KAE9119165.1"/>
    <property type="molecule type" value="Genomic_DNA"/>
</dbReference>
<dbReference type="Proteomes" id="UP000486351">
    <property type="component" value="Unassembled WGS sequence"/>
</dbReference>
<comment type="caution">
    <text evidence="3">The sequence shown here is derived from an EMBL/GenBank/DDBJ whole genome shotgun (WGS) entry which is preliminary data.</text>
</comment>
<organism evidence="3 4">
    <name type="scientific">Phytophthora fragariae</name>
    <dbReference type="NCBI Taxonomy" id="53985"/>
    <lineage>
        <taxon>Eukaryota</taxon>
        <taxon>Sar</taxon>
        <taxon>Stramenopiles</taxon>
        <taxon>Oomycota</taxon>
        <taxon>Peronosporomycetes</taxon>
        <taxon>Peronosporales</taxon>
        <taxon>Peronosporaceae</taxon>
        <taxon>Phytophthora</taxon>
    </lineage>
</organism>
<dbReference type="EMBL" id="QXFY01000463">
    <property type="protein sequence ID" value="KAE9343616.1"/>
    <property type="molecule type" value="Genomic_DNA"/>
</dbReference>
<feature type="compositionally biased region" description="Polar residues" evidence="1">
    <location>
        <begin position="30"/>
        <end position="40"/>
    </location>
</feature>
<feature type="compositionally biased region" description="Basic residues" evidence="1">
    <location>
        <begin position="67"/>
        <end position="79"/>
    </location>
</feature>
<name>A0A6G0RWQ8_9STRA</name>
<protein>
    <submittedName>
        <fullName evidence="3">Uncharacterized protein</fullName>
    </submittedName>
</protein>
<proteinExistence type="predicted"/>
<evidence type="ECO:0000313" key="5">
    <source>
        <dbReference type="Proteomes" id="UP000488956"/>
    </source>
</evidence>
<reference evidence="4 5" key="1">
    <citation type="submission" date="2018-09" db="EMBL/GenBank/DDBJ databases">
        <title>Genomic investigation of the strawberry pathogen Phytophthora fragariae indicates pathogenicity is determined by transcriptional variation in three key races.</title>
        <authorList>
            <person name="Adams T.M."/>
            <person name="Armitage A.D."/>
            <person name="Sobczyk M.K."/>
            <person name="Bates H.J."/>
            <person name="Dunwell J.M."/>
            <person name="Nellist C.F."/>
            <person name="Harrison R.J."/>
        </authorList>
    </citation>
    <scope>NUCLEOTIDE SEQUENCE [LARGE SCALE GENOMIC DNA]</scope>
    <source>
        <strain evidence="3 4">NOV-77</strain>
        <strain evidence="2 5">ONT-3</strain>
    </source>
</reference>